<dbReference type="Pfam" id="PF05635">
    <property type="entry name" value="23S_rRNA_IVP"/>
    <property type="match status" value="1"/>
</dbReference>
<accession>A0A2M7RKS7</accession>
<evidence type="ECO:0000313" key="2">
    <source>
        <dbReference type="Proteomes" id="UP000230779"/>
    </source>
</evidence>
<evidence type="ECO:0000313" key="1">
    <source>
        <dbReference type="EMBL" id="PIY97137.1"/>
    </source>
</evidence>
<organism evidence="1 2">
    <name type="scientific">Candidatus Kerfeldbacteria bacterium CG_4_10_14_0_8_um_filter_42_10</name>
    <dbReference type="NCBI Taxonomy" id="2014248"/>
    <lineage>
        <taxon>Bacteria</taxon>
        <taxon>Candidatus Kerfeldiibacteriota</taxon>
    </lineage>
</organism>
<name>A0A2M7RKS7_9BACT</name>
<dbReference type="PANTHER" id="PTHR38471:SF2">
    <property type="entry name" value="FOUR HELIX BUNDLE PROTEIN"/>
    <property type="match status" value="1"/>
</dbReference>
<dbReference type="InterPro" id="IPR012657">
    <property type="entry name" value="23S_rRNA-intervening_sequence"/>
</dbReference>
<dbReference type="Gene3D" id="1.20.1440.60">
    <property type="entry name" value="23S rRNA-intervening sequence"/>
    <property type="match status" value="1"/>
</dbReference>
<comment type="caution">
    <text evidence="1">The sequence shown here is derived from an EMBL/GenBank/DDBJ whole genome shotgun (WGS) entry which is preliminary data.</text>
</comment>
<dbReference type="InterPro" id="IPR036583">
    <property type="entry name" value="23S_rRNA_IVS_sf"/>
</dbReference>
<dbReference type="PIRSF" id="PIRSF035652">
    <property type="entry name" value="CHP02436"/>
    <property type="match status" value="1"/>
</dbReference>
<dbReference type="SUPFAM" id="SSF158446">
    <property type="entry name" value="IVS-encoded protein-like"/>
    <property type="match status" value="1"/>
</dbReference>
<dbReference type="NCBIfam" id="TIGR02436">
    <property type="entry name" value="four helix bundle protein"/>
    <property type="match status" value="1"/>
</dbReference>
<protein>
    <submittedName>
        <fullName evidence="1">Four helix bundle protein</fullName>
    </submittedName>
</protein>
<proteinExistence type="predicted"/>
<gene>
    <name evidence="1" type="ORF">COY66_01120</name>
</gene>
<sequence length="122" mass="13896">MTNGRMTKYDLEERTAKLGERIIKFTKEIPVNPVTMPLISQLVKSGTSIGANYCEADDAESRNDFKHKIGICKKEARETKHWLRMMAVAMPQLSNEIGTLWNEAKELNLIFNAIINSINKKN</sequence>
<dbReference type="Proteomes" id="UP000230779">
    <property type="component" value="Unassembled WGS sequence"/>
</dbReference>
<dbReference type="EMBL" id="PFMD01000012">
    <property type="protein sequence ID" value="PIY97137.1"/>
    <property type="molecule type" value="Genomic_DNA"/>
</dbReference>
<reference evidence="1 2" key="1">
    <citation type="submission" date="2017-09" db="EMBL/GenBank/DDBJ databases">
        <title>Depth-based differentiation of microbial function through sediment-hosted aquifers and enrichment of novel symbionts in the deep terrestrial subsurface.</title>
        <authorList>
            <person name="Probst A.J."/>
            <person name="Ladd B."/>
            <person name="Jarett J.K."/>
            <person name="Geller-Mcgrath D.E."/>
            <person name="Sieber C.M."/>
            <person name="Emerson J.B."/>
            <person name="Anantharaman K."/>
            <person name="Thomas B.C."/>
            <person name="Malmstrom R."/>
            <person name="Stieglmeier M."/>
            <person name="Klingl A."/>
            <person name="Woyke T."/>
            <person name="Ryan C.M."/>
            <person name="Banfield J.F."/>
        </authorList>
    </citation>
    <scope>NUCLEOTIDE SEQUENCE [LARGE SCALE GENOMIC DNA]</scope>
    <source>
        <strain evidence="1">CG_4_10_14_0_8_um_filter_42_10</strain>
    </source>
</reference>
<dbReference type="PANTHER" id="PTHR38471">
    <property type="entry name" value="FOUR HELIX BUNDLE PROTEIN"/>
    <property type="match status" value="1"/>
</dbReference>
<dbReference type="AlphaFoldDB" id="A0A2M7RKS7"/>